<evidence type="ECO:0000256" key="1">
    <source>
        <dbReference type="ARBA" id="ARBA00004308"/>
    </source>
</evidence>
<evidence type="ECO:0000313" key="7">
    <source>
        <dbReference type="Proteomes" id="UP000023152"/>
    </source>
</evidence>
<dbReference type="InterPro" id="IPR026739">
    <property type="entry name" value="AP_beta"/>
</dbReference>
<evidence type="ECO:0000256" key="2">
    <source>
        <dbReference type="ARBA" id="ARBA00022448"/>
    </source>
</evidence>
<evidence type="ECO:0000259" key="5">
    <source>
        <dbReference type="Pfam" id="PF12717"/>
    </source>
</evidence>
<dbReference type="Pfam" id="PF12717">
    <property type="entry name" value="Cnd1"/>
    <property type="match status" value="1"/>
</dbReference>
<comment type="subcellular location">
    <subcellularLocation>
        <location evidence="1">Endomembrane system</location>
    </subcellularLocation>
</comment>
<comment type="caution">
    <text evidence="6">The sequence shown here is derived from an EMBL/GenBank/DDBJ whole genome shotgun (WGS) entry which is preliminary data.</text>
</comment>
<name>X6LQS5_RETFI</name>
<dbReference type="Gene3D" id="1.25.10.10">
    <property type="entry name" value="Leucine-rich Repeat Variant"/>
    <property type="match status" value="1"/>
</dbReference>
<dbReference type="GO" id="GO:0015031">
    <property type="term" value="P:protein transport"/>
    <property type="evidence" value="ECO:0007669"/>
    <property type="project" value="UniProtKB-KW"/>
</dbReference>
<evidence type="ECO:0000313" key="6">
    <source>
        <dbReference type="EMBL" id="ETO03964.1"/>
    </source>
</evidence>
<proteinExistence type="predicted"/>
<dbReference type="AlphaFoldDB" id="X6LQS5"/>
<evidence type="ECO:0000256" key="3">
    <source>
        <dbReference type="ARBA" id="ARBA00022927"/>
    </source>
</evidence>
<keyword evidence="2" id="KW-0813">Transport</keyword>
<dbReference type="GO" id="GO:0016192">
    <property type="term" value="P:vesicle-mediated transport"/>
    <property type="evidence" value="ECO:0007669"/>
    <property type="project" value="InterPro"/>
</dbReference>
<dbReference type="InterPro" id="IPR011989">
    <property type="entry name" value="ARM-like"/>
</dbReference>
<dbReference type="InterPro" id="IPR016024">
    <property type="entry name" value="ARM-type_fold"/>
</dbReference>
<protein>
    <recommendedName>
        <fullName evidence="5">Condensin complex subunit 1 C-terminal domain-containing protein</fullName>
    </recommendedName>
</protein>
<dbReference type="SUPFAM" id="SSF48371">
    <property type="entry name" value="ARM repeat"/>
    <property type="match status" value="1"/>
</dbReference>
<organism evidence="6 7">
    <name type="scientific">Reticulomyxa filosa</name>
    <dbReference type="NCBI Taxonomy" id="46433"/>
    <lineage>
        <taxon>Eukaryota</taxon>
        <taxon>Sar</taxon>
        <taxon>Rhizaria</taxon>
        <taxon>Retaria</taxon>
        <taxon>Foraminifera</taxon>
        <taxon>Monothalamids</taxon>
        <taxon>Reticulomyxidae</taxon>
        <taxon>Reticulomyxa</taxon>
    </lineage>
</organism>
<dbReference type="OrthoDB" id="10254310at2759"/>
<dbReference type="EMBL" id="ASPP01031088">
    <property type="protein sequence ID" value="ETO03964.1"/>
    <property type="molecule type" value="Genomic_DNA"/>
</dbReference>
<dbReference type="PANTHER" id="PTHR11134">
    <property type="entry name" value="ADAPTOR COMPLEX SUBUNIT BETA FAMILY MEMBER"/>
    <property type="match status" value="1"/>
</dbReference>
<gene>
    <name evidence="6" type="ORF">RFI_33438</name>
</gene>
<dbReference type="Proteomes" id="UP000023152">
    <property type="component" value="Unassembled WGS sequence"/>
</dbReference>
<feature type="domain" description="Condensin complex subunit 1 C-terminal" evidence="5">
    <location>
        <begin position="1"/>
        <end position="96"/>
    </location>
</feature>
<sequence>MLSDSNPMVVANAVAALAEISESSGKDYFLIDGATLSKLLTALNECTEWGRVFILDALAKFEANSSQAKDICDRVVPQLQHANVAVVMAAVRVIVKFMAKLKKEQIDKYIKKLAPPLVTLVSSTPPEIQYVALRNIDLIVQKYPKILQNEVEFWE</sequence>
<dbReference type="InterPro" id="IPR032682">
    <property type="entry name" value="Cnd1_C"/>
</dbReference>
<keyword evidence="3" id="KW-0653">Protein transport</keyword>
<accession>X6LQS5</accession>
<reference evidence="6 7" key="1">
    <citation type="journal article" date="2013" name="Curr. Biol.">
        <title>The Genome of the Foraminiferan Reticulomyxa filosa.</title>
        <authorList>
            <person name="Glockner G."/>
            <person name="Hulsmann N."/>
            <person name="Schleicher M."/>
            <person name="Noegel A.A."/>
            <person name="Eichinger L."/>
            <person name="Gallinger C."/>
            <person name="Pawlowski J."/>
            <person name="Sierra R."/>
            <person name="Euteneuer U."/>
            <person name="Pillet L."/>
            <person name="Moustafa A."/>
            <person name="Platzer M."/>
            <person name="Groth M."/>
            <person name="Szafranski K."/>
            <person name="Schliwa M."/>
        </authorList>
    </citation>
    <scope>NUCLEOTIDE SEQUENCE [LARGE SCALE GENOMIC DNA]</scope>
</reference>
<keyword evidence="4" id="KW-0472">Membrane</keyword>
<evidence type="ECO:0000256" key="4">
    <source>
        <dbReference type="ARBA" id="ARBA00023136"/>
    </source>
</evidence>
<dbReference type="GO" id="GO:0012505">
    <property type="term" value="C:endomembrane system"/>
    <property type="evidence" value="ECO:0007669"/>
    <property type="project" value="UniProtKB-SubCell"/>
</dbReference>
<keyword evidence="7" id="KW-1185">Reference proteome</keyword>